<dbReference type="Pfam" id="PF02824">
    <property type="entry name" value="TGS"/>
    <property type="match status" value="1"/>
</dbReference>
<dbReference type="PROSITE" id="PS51880">
    <property type="entry name" value="TGS"/>
    <property type="match status" value="1"/>
</dbReference>
<dbReference type="SUPFAM" id="SSF81301">
    <property type="entry name" value="Nucleotidyltransferase"/>
    <property type="match status" value="1"/>
</dbReference>
<dbReference type="PANTHER" id="PTHR21262">
    <property type="entry name" value="GUANOSINE-3',5'-BIS DIPHOSPHATE 3'-PYROPHOSPHOHYDROLASE"/>
    <property type="match status" value="1"/>
</dbReference>
<feature type="domain" description="TGS" evidence="1">
    <location>
        <begin position="146"/>
        <end position="189"/>
    </location>
</feature>
<dbReference type="Proteomes" id="UP000638849">
    <property type="component" value="Unassembled WGS sequence"/>
</dbReference>
<dbReference type="Pfam" id="PF04607">
    <property type="entry name" value="RelA_SpoT"/>
    <property type="match status" value="1"/>
</dbReference>
<evidence type="ECO:0000313" key="2">
    <source>
        <dbReference type="EMBL" id="MBI0320273.1"/>
    </source>
</evidence>
<keyword evidence="3" id="KW-1185">Reference proteome</keyword>
<dbReference type="Gene3D" id="3.30.460.10">
    <property type="entry name" value="Beta Polymerase, domain 2"/>
    <property type="match status" value="1"/>
</dbReference>
<accession>A0ABS0RT71</accession>
<dbReference type="SMART" id="SM00954">
    <property type="entry name" value="RelA_SpoT"/>
    <property type="match status" value="1"/>
</dbReference>
<dbReference type="InterPro" id="IPR043519">
    <property type="entry name" value="NT_sf"/>
</dbReference>
<gene>
    <name evidence="2" type="ORF">JBF12_46495</name>
</gene>
<comment type="caution">
    <text evidence="2">The sequence shown here is derived from an EMBL/GenBank/DDBJ whole genome shotgun (WGS) entry which is preliminary data.</text>
</comment>
<evidence type="ECO:0000313" key="3">
    <source>
        <dbReference type="Proteomes" id="UP000638849"/>
    </source>
</evidence>
<feature type="non-terminal residue" evidence="2">
    <location>
        <position position="1"/>
    </location>
</feature>
<dbReference type="Gene3D" id="3.10.20.30">
    <property type="match status" value="1"/>
</dbReference>
<dbReference type="InterPro" id="IPR012675">
    <property type="entry name" value="Beta-grasp_dom_sf"/>
</dbReference>
<dbReference type="EMBL" id="JAEEAQ010001346">
    <property type="protein sequence ID" value="MBI0320273.1"/>
    <property type="molecule type" value="Genomic_DNA"/>
</dbReference>
<name>A0ABS0RT71_9ACTN</name>
<dbReference type="InterPro" id="IPR012676">
    <property type="entry name" value="TGS-like"/>
</dbReference>
<dbReference type="SUPFAM" id="SSF81271">
    <property type="entry name" value="TGS-like"/>
    <property type="match status" value="1"/>
</dbReference>
<reference evidence="2 3" key="1">
    <citation type="submission" date="2020-12" db="EMBL/GenBank/DDBJ databases">
        <authorList>
            <person name="Kusuma A.B."/>
            <person name="Nouioui I."/>
            <person name="Goodfellow M."/>
        </authorList>
    </citation>
    <scope>NUCLEOTIDE SEQUENCE [LARGE SCALE GENOMIC DNA]</scope>
    <source>
        <strain evidence="2 3">DSM 41764</strain>
    </source>
</reference>
<dbReference type="InterPro" id="IPR007685">
    <property type="entry name" value="RelA_SpoT"/>
</dbReference>
<evidence type="ECO:0000259" key="1">
    <source>
        <dbReference type="PROSITE" id="PS51880"/>
    </source>
</evidence>
<sequence length="189" mass="21158">YSIWRKMQKKRLAFDQLYDIRAVRVMVDDVAACYAALGVVHALWAPVPSEFDDYIARPKANDYRSLHTAVVGPEGRTIEVQIRTEEMDLIAERGVAAHWTYKFGGDSPNSAQSRAHAWIVELIDSQRAAGSSLEFLDNVKVDLFPDEVYLFTPKGKILALPRNSTALDFAYAVHTDVGNMAVASRVDKK</sequence>
<protein>
    <submittedName>
        <fullName evidence="2">Bifunctional (P)ppGpp synthetase/guanosine-3',5'-bis(Diphosphate) 3'-pyrophosphohydrolase</fullName>
    </submittedName>
</protein>
<organism evidence="2 3">
    <name type="scientific">Streptomyces javensis</name>
    <dbReference type="NCBI Taxonomy" id="114698"/>
    <lineage>
        <taxon>Bacteria</taxon>
        <taxon>Bacillati</taxon>
        <taxon>Actinomycetota</taxon>
        <taxon>Actinomycetes</taxon>
        <taxon>Kitasatosporales</taxon>
        <taxon>Streptomycetaceae</taxon>
        <taxon>Streptomyces</taxon>
        <taxon>Streptomyces violaceusniger group</taxon>
    </lineage>
</organism>
<proteinExistence type="predicted"/>
<dbReference type="InterPro" id="IPR004095">
    <property type="entry name" value="TGS"/>
</dbReference>
<dbReference type="PANTHER" id="PTHR21262:SF36">
    <property type="entry name" value="BIFUNCTIONAL (P)PPGPP SYNTHASE_HYDROLASE SPOT"/>
    <property type="match status" value="1"/>
</dbReference>
<dbReference type="CDD" id="cd05399">
    <property type="entry name" value="NT_Rel-Spo_like"/>
    <property type="match status" value="1"/>
</dbReference>
<feature type="non-terminal residue" evidence="2">
    <location>
        <position position="189"/>
    </location>
</feature>